<dbReference type="PANTHER" id="PTHR19229">
    <property type="entry name" value="ATP-BINDING CASSETTE TRANSPORTER SUBFAMILY A ABCA"/>
    <property type="match status" value="1"/>
</dbReference>
<proteinExistence type="predicted"/>
<sequence>MPLKRIPNPFKQRSKSWTMDHGHVNGGFLNDKDGTNNGSRSSSASSQSQDASNWDKFKLLLWKNYKIQIRHKLQTSFEILLPIMFTILMVVMRCIIESKVVQEPTTFPANEIFYSPNNSVVDELMDRIRTSFFNNSEFDTPITFTGFATENELVDKYLLSTSPTIGNINRSHETVKSDGPDLFGENAESSPILAGIVFTNDFPDDGSNFPTDIQYKLRFPAIPRASSDLIGDRFGIKKIWFSEILYPLVQLLGPRQPGDKTGGVPGYYEEGFLYLQYAIETTLVKLMSKNDSLLDSYDIKLQRFPYPPHINDKFIYILQGILPLTLILSFLFSTINITKLVLVEKETRLKIRATESQVLGVLPKSDPTLIYAALMTHIFQLVCFSFFVSTLFKTANSAAIVAAILWFIFFIPFTFLQPRYNKIDRLGKIGWSFGTNIGLCFCCQLICMFEGTGVGVHWNTIFEGATPDDPFCVFDCMMIMVVNGFFYFGLTIYVEAVFPGEYGIALPWYFPFTKWYWTGDLRSPDASTFQELDLISKRGLNKSEYFEVIATKSKPGIEIKGLTKQYGDKVAVKNLSLNMYKDEIFVLLGHNSAGKSTAMHILAGIFPPTSGTALIDGVDICTDMKAVRRSLGLCPQSNILFSELTVKEHLRFYSVLKGVHKSQVNSEVRRMIKAIGLEDKENVVSSALSGGMKRRLSVGIAFVGGSTCILLDEPSSGLDAGARRSIWDLIQREKKGRTVLLTTHYLDEADVLGDKLAIMAEGELQCYGTSLFLKKKYGCGYHLVIVKDPRCNVAKITEILRSKLDDVEEEQNVGAELSYALPDNMSHLFADVFEGLENRKVELGIDSYGCSITTMEEVFMRVGQLHDKQESDNNLSNGKQSDVRLNVDVTFLNGSKMSMNPQSQDKFNDMPHNTGRTLLVQQFWAMICKKIIFTWRKIGLLMAQIAICVVYPSLVLLIMTTVPGLYDPGPRLVVLEDYENFGKTVTTLHCPSHSPVCQGYNKYLQGRNNIVQEVPNNSTAEDYILKMATKDVSYVNFKYFAALEENSTAEKTELVGLFNNQPLHTPPLALNLITNGILTSFAEDNSSSQIQVTNHPFGYGPSFEELGSYFTVGFQVGLHFSLALGFLVAVYAIFPIKEQAMRSKHLQFISGVNFIVFWISNLLVDLVLYFLPCLALHLILIGFQVQDFYSVTVQFYLLLLFYCYAFAVLPMMYLSSLFFRVPSSGLVGMAVLNVLSGYATLFVGNIVSHPELDKDSLATTLHRIFLIVPTYSLGKGITQISINYQVGQACKIEFLDVLCESQPDRKSFLNWCCNKLKPDYLDWEELGIGRNLVYLTVFGIICWTILLVIDSGILSNTFGKFKRKVEHIGVKRSVPMIGKEDEDVKNERIRIDNSNLEFLSSTDNLIIRDLSKTYGNDTLAVDRISLGVKKGECFGLLGANGAGKTSTFQMLTGELPISSGDAYVYGHCIRTSLQKAHRNMGYCPQFDSLIEEMTGRETLWMYARLRGIPEACIHQTTVKLAEDLLFTKFLDRIVKTYSGGNKRKLSTAIALIGNPPILFLDEFTSGIDAVARRHLWDCISKIRDSGTSVVLTSHSMEETEFLCTRLAIMVNGRFRCCGSPQQLKSKFGEGYTLIAQTKIDDDTDEVIEDSTSTKRRRKPSGYNNSLEPWGSKLANLRSFIETSLPGSTLEDIHQGFVHYRVRNDQGVTWSQMFKVMEIAKEKFQVQYNIGQTSLEQVFLNFIRAQHNSEE</sequence>
<gene>
    <name evidence="12" type="ORF">Fcan01_06944</name>
</gene>
<dbReference type="PROSITE" id="PS00211">
    <property type="entry name" value="ABC_TRANSPORTER_1"/>
    <property type="match status" value="1"/>
</dbReference>
<dbReference type="InterPro" id="IPR026082">
    <property type="entry name" value="ABCA"/>
</dbReference>
<feature type="transmembrane region" description="Helical" evidence="10">
    <location>
        <begin position="314"/>
        <end position="342"/>
    </location>
</feature>
<feature type="transmembrane region" description="Helical" evidence="10">
    <location>
        <begin position="1109"/>
        <end position="1134"/>
    </location>
</feature>
<feature type="transmembrane region" description="Helical" evidence="10">
    <location>
        <begin position="369"/>
        <end position="392"/>
    </location>
</feature>
<keyword evidence="13" id="KW-1185">Reference proteome</keyword>
<dbReference type="CDD" id="cd03263">
    <property type="entry name" value="ABC_subfamily_A"/>
    <property type="match status" value="2"/>
</dbReference>
<dbReference type="GO" id="GO:0016020">
    <property type="term" value="C:membrane"/>
    <property type="evidence" value="ECO:0007669"/>
    <property type="project" value="UniProtKB-SubCell"/>
</dbReference>
<protein>
    <submittedName>
        <fullName evidence="12">ATP-binding cassette sub-family A member 3</fullName>
    </submittedName>
</protein>
<evidence type="ECO:0000256" key="1">
    <source>
        <dbReference type="ARBA" id="ARBA00004141"/>
    </source>
</evidence>
<dbReference type="Gene3D" id="3.40.50.300">
    <property type="entry name" value="P-loop containing nucleotide triphosphate hydrolases"/>
    <property type="match status" value="2"/>
</dbReference>
<keyword evidence="5" id="KW-0547">Nucleotide-binding</keyword>
<dbReference type="GO" id="GO:0140359">
    <property type="term" value="F:ABC-type transporter activity"/>
    <property type="evidence" value="ECO:0007669"/>
    <property type="project" value="InterPro"/>
</dbReference>
<feature type="transmembrane region" description="Helical" evidence="10">
    <location>
        <begin position="398"/>
        <end position="416"/>
    </location>
</feature>
<dbReference type="GO" id="GO:0016887">
    <property type="term" value="F:ATP hydrolysis activity"/>
    <property type="evidence" value="ECO:0007669"/>
    <property type="project" value="InterPro"/>
</dbReference>
<keyword evidence="7 10" id="KW-1133">Transmembrane helix</keyword>
<dbReference type="EMBL" id="LNIX01000003">
    <property type="protein sequence ID" value="OXA58526.1"/>
    <property type="molecule type" value="Genomic_DNA"/>
</dbReference>
<dbReference type="Pfam" id="PF12698">
    <property type="entry name" value="ABC2_membrane_3"/>
    <property type="match status" value="1"/>
</dbReference>
<feature type="compositionally biased region" description="Low complexity" evidence="9">
    <location>
        <begin position="39"/>
        <end position="49"/>
    </location>
</feature>
<organism evidence="12 13">
    <name type="scientific">Folsomia candida</name>
    <name type="common">Springtail</name>
    <dbReference type="NCBI Taxonomy" id="158441"/>
    <lineage>
        <taxon>Eukaryota</taxon>
        <taxon>Metazoa</taxon>
        <taxon>Ecdysozoa</taxon>
        <taxon>Arthropoda</taxon>
        <taxon>Hexapoda</taxon>
        <taxon>Collembola</taxon>
        <taxon>Entomobryomorpha</taxon>
        <taxon>Isotomoidea</taxon>
        <taxon>Isotomidae</taxon>
        <taxon>Proisotominae</taxon>
        <taxon>Folsomia</taxon>
    </lineage>
</organism>
<dbReference type="InterPro" id="IPR003439">
    <property type="entry name" value="ABC_transporter-like_ATP-bd"/>
</dbReference>
<dbReference type="GO" id="GO:0005524">
    <property type="term" value="F:ATP binding"/>
    <property type="evidence" value="ECO:0007669"/>
    <property type="project" value="UniProtKB-KW"/>
</dbReference>
<name>A0A226EPM4_FOLCA</name>
<dbReference type="FunFam" id="3.40.50.300:FF:000298">
    <property type="entry name" value="ATP-binding cassette sub-family A member 12"/>
    <property type="match status" value="1"/>
</dbReference>
<feature type="domain" description="ABC transporter" evidence="11">
    <location>
        <begin position="557"/>
        <end position="786"/>
    </location>
</feature>
<keyword evidence="4" id="KW-0677">Repeat</keyword>
<evidence type="ECO:0000256" key="6">
    <source>
        <dbReference type="ARBA" id="ARBA00022840"/>
    </source>
</evidence>
<evidence type="ECO:0000256" key="2">
    <source>
        <dbReference type="ARBA" id="ARBA00022448"/>
    </source>
</evidence>
<accession>A0A226EPM4</accession>
<dbReference type="OMA" id="IGQEATY"/>
<feature type="transmembrane region" description="Helical" evidence="10">
    <location>
        <begin position="1155"/>
        <end position="1183"/>
    </location>
</feature>
<feature type="region of interest" description="Disordered" evidence="9">
    <location>
        <begin position="1644"/>
        <end position="1663"/>
    </location>
</feature>
<evidence type="ECO:0000256" key="10">
    <source>
        <dbReference type="SAM" id="Phobius"/>
    </source>
</evidence>
<comment type="caution">
    <text evidence="12">The sequence shown here is derived from an EMBL/GenBank/DDBJ whole genome shotgun (WGS) entry which is preliminary data.</text>
</comment>
<dbReference type="FunFam" id="3.40.50.300:FF:000327">
    <property type="entry name" value="ATP-binding cassette sub-family A member 3"/>
    <property type="match status" value="1"/>
</dbReference>
<dbReference type="SMART" id="SM00382">
    <property type="entry name" value="AAA"/>
    <property type="match status" value="2"/>
</dbReference>
<comment type="subcellular location">
    <subcellularLocation>
        <location evidence="1">Membrane</location>
        <topology evidence="1">Multi-pass membrane protein</topology>
    </subcellularLocation>
</comment>
<dbReference type="InterPro" id="IPR027417">
    <property type="entry name" value="P-loop_NTPase"/>
</dbReference>
<feature type="transmembrane region" description="Helical" evidence="10">
    <location>
        <begin position="938"/>
        <end position="962"/>
    </location>
</feature>
<dbReference type="SUPFAM" id="SSF52540">
    <property type="entry name" value="P-loop containing nucleoside triphosphate hydrolases"/>
    <property type="match status" value="2"/>
</dbReference>
<evidence type="ECO:0000256" key="4">
    <source>
        <dbReference type="ARBA" id="ARBA00022737"/>
    </source>
</evidence>
<evidence type="ECO:0000256" key="9">
    <source>
        <dbReference type="SAM" id="MobiDB-lite"/>
    </source>
</evidence>
<dbReference type="Proteomes" id="UP000198287">
    <property type="component" value="Unassembled WGS sequence"/>
</dbReference>
<keyword evidence="6 12" id="KW-0067">ATP-binding</keyword>
<reference evidence="12 13" key="1">
    <citation type="submission" date="2015-12" db="EMBL/GenBank/DDBJ databases">
        <title>The genome of Folsomia candida.</title>
        <authorList>
            <person name="Faddeeva A."/>
            <person name="Derks M.F."/>
            <person name="Anvar Y."/>
            <person name="Smit S."/>
            <person name="Van Straalen N."/>
            <person name="Roelofs D."/>
        </authorList>
    </citation>
    <scope>NUCLEOTIDE SEQUENCE [LARGE SCALE GENOMIC DNA]</scope>
    <source>
        <strain evidence="12 13">VU population</strain>
        <tissue evidence="12">Whole body</tissue>
    </source>
</reference>
<feature type="transmembrane region" description="Helical" evidence="10">
    <location>
        <begin position="478"/>
        <end position="498"/>
    </location>
</feature>
<dbReference type="Pfam" id="PF00005">
    <property type="entry name" value="ABC_tran"/>
    <property type="match status" value="2"/>
</dbReference>
<dbReference type="GO" id="GO:0005319">
    <property type="term" value="F:lipid transporter activity"/>
    <property type="evidence" value="ECO:0007669"/>
    <property type="project" value="TreeGrafter"/>
</dbReference>
<dbReference type="InterPro" id="IPR017871">
    <property type="entry name" value="ABC_transporter-like_CS"/>
</dbReference>
<dbReference type="InterPro" id="IPR003593">
    <property type="entry name" value="AAA+_ATPase"/>
</dbReference>
<keyword evidence="2" id="KW-0813">Transport</keyword>
<dbReference type="Pfam" id="PF23321">
    <property type="entry name" value="R1_ABCA1"/>
    <property type="match status" value="1"/>
</dbReference>
<feature type="domain" description="ABC transporter" evidence="11">
    <location>
        <begin position="1405"/>
        <end position="1636"/>
    </location>
</feature>
<evidence type="ECO:0000259" key="11">
    <source>
        <dbReference type="PROSITE" id="PS50893"/>
    </source>
</evidence>
<evidence type="ECO:0000256" key="5">
    <source>
        <dbReference type="ARBA" id="ARBA00022741"/>
    </source>
</evidence>
<dbReference type="PROSITE" id="PS50893">
    <property type="entry name" value="ABC_TRANSPORTER_2"/>
    <property type="match status" value="2"/>
</dbReference>
<keyword evidence="3 10" id="KW-0812">Transmembrane</keyword>
<evidence type="ECO:0000256" key="8">
    <source>
        <dbReference type="ARBA" id="ARBA00023136"/>
    </source>
</evidence>
<feature type="transmembrane region" description="Helical" evidence="10">
    <location>
        <begin position="1226"/>
        <end position="1247"/>
    </location>
</feature>
<evidence type="ECO:0000313" key="12">
    <source>
        <dbReference type="EMBL" id="OXA58526.1"/>
    </source>
</evidence>
<dbReference type="PANTHER" id="PTHR19229:SF250">
    <property type="entry name" value="ABC TRANSPORTER DOMAIN-CONTAINING PROTEIN-RELATED"/>
    <property type="match status" value="1"/>
</dbReference>
<feature type="transmembrane region" description="Helical" evidence="10">
    <location>
        <begin position="1195"/>
        <end position="1214"/>
    </location>
</feature>
<evidence type="ECO:0000256" key="7">
    <source>
        <dbReference type="ARBA" id="ARBA00022989"/>
    </source>
</evidence>
<dbReference type="InterPro" id="IPR013525">
    <property type="entry name" value="ABC2_TM"/>
</dbReference>
<evidence type="ECO:0000256" key="3">
    <source>
        <dbReference type="ARBA" id="ARBA00022692"/>
    </source>
</evidence>
<dbReference type="InterPro" id="IPR056264">
    <property type="entry name" value="R2_ABCA1-4-like"/>
</dbReference>
<feature type="region of interest" description="Disordered" evidence="9">
    <location>
        <begin position="28"/>
        <end position="49"/>
    </location>
</feature>
<keyword evidence="8 10" id="KW-0472">Membrane</keyword>
<feature type="transmembrane region" description="Helical" evidence="10">
    <location>
        <begin position="437"/>
        <end position="458"/>
    </location>
</feature>
<feature type="transmembrane region" description="Helical" evidence="10">
    <location>
        <begin position="1332"/>
        <end position="1354"/>
    </location>
</feature>
<evidence type="ECO:0000313" key="13">
    <source>
        <dbReference type="Proteomes" id="UP000198287"/>
    </source>
</evidence>
<dbReference type="OrthoDB" id="6512918at2759"/>